<evidence type="ECO:0000313" key="2">
    <source>
        <dbReference type="EMBL" id="GAI35042.1"/>
    </source>
</evidence>
<dbReference type="EMBL" id="BARV01032528">
    <property type="protein sequence ID" value="GAI35042.1"/>
    <property type="molecule type" value="Genomic_DNA"/>
</dbReference>
<organism evidence="2">
    <name type="scientific">marine sediment metagenome</name>
    <dbReference type="NCBI Taxonomy" id="412755"/>
    <lineage>
        <taxon>unclassified sequences</taxon>
        <taxon>metagenomes</taxon>
        <taxon>ecological metagenomes</taxon>
    </lineage>
</organism>
<comment type="caution">
    <text evidence="2">The sequence shown here is derived from an EMBL/GenBank/DDBJ whole genome shotgun (WGS) entry which is preliminary data.</text>
</comment>
<keyword evidence="1" id="KW-1133">Transmembrane helix</keyword>
<name>X1MTQ3_9ZZZZ</name>
<dbReference type="AlphaFoldDB" id="X1MTQ3"/>
<feature type="transmembrane region" description="Helical" evidence="1">
    <location>
        <begin position="12"/>
        <end position="31"/>
    </location>
</feature>
<keyword evidence="1" id="KW-0472">Membrane</keyword>
<proteinExistence type="predicted"/>
<accession>X1MTQ3</accession>
<reference evidence="2" key="1">
    <citation type="journal article" date="2014" name="Front. Microbiol.">
        <title>High frequency of phylogenetically diverse reductive dehalogenase-homologous genes in deep subseafloor sedimentary metagenomes.</title>
        <authorList>
            <person name="Kawai M."/>
            <person name="Futagami T."/>
            <person name="Toyoda A."/>
            <person name="Takaki Y."/>
            <person name="Nishi S."/>
            <person name="Hori S."/>
            <person name="Arai W."/>
            <person name="Tsubouchi T."/>
            <person name="Morono Y."/>
            <person name="Uchiyama I."/>
            <person name="Ito T."/>
            <person name="Fujiyama A."/>
            <person name="Inagaki F."/>
            <person name="Takami H."/>
        </authorList>
    </citation>
    <scope>NUCLEOTIDE SEQUENCE</scope>
    <source>
        <strain evidence="2">Expedition CK06-06</strain>
    </source>
</reference>
<keyword evidence="1" id="KW-0812">Transmembrane</keyword>
<sequence length="102" mass="11907">MVSTCDKSFSYIRVTAAGLIIPKSFFLYHLYLTKIGYTEATYILYDNWLPSGKIKLTLVTKKGRDVVIEFKHPIYFEKGLYFDTTATLIGFHLLYKLLVRKR</sequence>
<gene>
    <name evidence="2" type="ORF">S06H3_51276</name>
</gene>
<protein>
    <submittedName>
        <fullName evidence="2">Uncharacterized protein</fullName>
    </submittedName>
</protein>
<evidence type="ECO:0000256" key="1">
    <source>
        <dbReference type="SAM" id="Phobius"/>
    </source>
</evidence>